<evidence type="ECO:0000256" key="1">
    <source>
        <dbReference type="SAM" id="MobiDB-lite"/>
    </source>
</evidence>
<proteinExistence type="predicted"/>
<sequence length="166" mass="19590">MATELPKPHYSTPSNNYLSGDWKSHVWSGQAHYVPSERAWISYHDSRSLPRETKRDAIEFQSEDEWVAFTRERDTPSGYYHKNIGLKQSGTPELKLFGYSRDLPSMPPKDIFQNPWPKSDAWTPIQREGRGEYYGYYHEAMTRENERRTKTYPTSMKIEPRDIPKL</sequence>
<organism evidence="2 3">
    <name type="scientific">Potamilus streckersoni</name>
    <dbReference type="NCBI Taxonomy" id="2493646"/>
    <lineage>
        <taxon>Eukaryota</taxon>
        <taxon>Metazoa</taxon>
        <taxon>Spiralia</taxon>
        <taxon>Lophotrochozoa</taxon>
        <taxon>Mollusca</taxon>
        <taxon>Bivalvia</taxon>
        <taxon>Autobranchia</taxon>
        <taxon>Heteroconchia</taxon>
        <taxon>Palaeoheterodonta</taxon>
        <taxon>Unionida</taxon>
        <taxon>Unionoidea</taxon>
        <taxon>Unionidae</taxon>
        <taxon>Ambleminae</taxon>
        <taxon>Lampsilini</taxon>
        <taxon>Potamilus</taxon>
    </lineage>
</organism>
<evidence type="ECO:0000313" key="2">
    <source>
        <dbReference type="EMBL" id="KAK3591973.1"/>
    </source>
</evidence>
<reference evidence="2" key="1">
    <citation type="journal article" date="2021" name="Genome Biol. Evol.">
        <title>A High-Quality Reference Genome for a Parasitic Bivalve with Doubly Uniparental Inheritance (Bivalvia: Unionida).</title>
        <authorList>
            <person name="Smith C.H."/>
        </authorList>
    </citation>
    <scope>NUCLEOTIDE SEQUENCE</scope>
    <source>
        <strain evidence="2">CHS0354</strain>
    </source>
</reference>
<name>A0AAE0VV98_9BIVA</name>
<feature type="region of interest" description="Disordered" evidence="1">
    <location>
        <begin position="145"/>
        <end position="166"/>
    </location>
</feature>
<keyword evidence="3" id="KW-1185">Reference proteome</keyword>
<accession>A0AAE0VV98</accession>
<evidence type="ECO:0000313" key="3">
    <source>
        <dbReference type="Proteomes" id="UP001195483"/>
    </source>
</evidence>
<dbReference type="EMBL" id="JAEAOA010001885">
    <property type="protein sequence ID" value="KAK3591973.1"/>
    <property type="molecule type" value="Genomic_DNA"/>
</dbReference>
<protein>
    <submittedName>
        <fullName evidence="2">Uncharacterized protein</fullName>
    </submittedName>
</protein>
<reference evidence="2" key="2">
    <citation type="journal article" date="2021" name="Genome Biol. Evol.">
        <title>Developing a high-quality reference genome for a parasitic bivalve with doubly uniparental inheritance (Bivalvia: Unionida).</title>
        <authorList>
            <person name="Smith C.H."/>
        </authorList>
    </citation>
    <scope>NUCLEOTIDE SEQUENCE</scope>
    <source>
        <strain evidence="2">CHS0354</strain>
        <tissue evidence="2">Mantle</tissue>
    </source>
</reference>
<dbReference type="Proteomes" id="UP001195483">
    <property type="component" value="Unassembled WGS sequence"/>
</dbReference>
<comment type="caution">
    <text evidence="2">The sequence shown here is derived from an EMBL/GenBank/DDBJ whole genome shotgun (WGS) entry which is preliminary data.</text>
</comment>
<gene>
    <name evidence="2" type="ORF">CHS0354_031481</name>
</gene>
<reference evidence="2" key="3">
    <citation type="submission" date="2023-05" db="EMBL/GenBank/DDBJ databases">
        <authorList>
            <person name="Smith C.H."/>
        </authorList>
    </citation>
    <scope>NUCLEOTIDE SEQUENCE</scope>
    <source>
        <strain evidence="2">CHS0354</strain>
        <tissue evidence="2">Mantle</tissue>
    </source>
</reference>
<dbReference type="AlphaFoldDB" id="A0AAE0VV98"/>